<dbReference type="PANTHER" id="PTHR36089">
    <property type="entry name" value="CHITIN SYNTHASE 3 COMPLEX PROTEIN CSI2-RELATED"/>
    <property type="match status" value="1"/>
</dbReference>
<reference evidence="2 3" key="1">
    <citation type="submission" date="2016-01" db="EMBL/GenBank/DDBJ databases">
        <title>Genome sequence of the yeast Holleya sinecauda.</title>
        <authorList>
            <person name="Dietrich F.S."/>
        </authorList>
    </citation>
    <scope>NUCLEOTIDE SEQUENCE [LARGE SCALE GENOMIC DNA]</scope>
    <source>
        <strain evidence="2 3">ATCC 58844</strain>
    </source>
</reference>
<keyword evidence="1" id="KW-0472">Membrane</keyword>
<evidence type="ECO:0000313" key="2">
    <source>
        <dbReference type="EMBL" id="AMD20143.1"/>
    </source>
</evidence>
<dbReference type="InterPro" id="IPR051009">
    <property type="entry name" value="PRM"/>
</dbReference>
<dbReference type="AlphaFoldDB" id="A0A109UYN7"/>
<dbReference type="OrthoDB" id="4065319at2759"/>
<dbReference type="EMBL" id="CP014243">
    <property type="protein sequence ID" value="AMD20143.1"/>
    <property type="molecule type" value="Genomic_DNA"/>
</dbReference>
<dbReference type="GeneID" id="28723377"/>
<dbReference type="GO" id="GO:0005935">
    <property type="term" value="C:cellular bud neck"/>
    <property type="evidence" value="ECO:0007669"/>
    <property type="project" value="TreeGrafter"/>
</dbReference>
<sequence length="238" mass="27177">MSSTSSSQISTFTPAVLTSYRNYNIKTSELPTGMLFIAFGCGLAVVIVAFFANWFISIIISWYHARQETYYLESAKYRKAIGLDLNNETAFDRTVRDISEKVIRAKRKCERATVKPVRRLLSIAVPGRGIEEPEEDSSMYVSPTNLLQKIYDQQPPPRSRSKRIVRSLSRRISRGVGFKERRNNVTTLAPPRVTRNSFYSSRNKINTARINNYQFPTRPRQAPTLFLDSLLSKDATHA</sequence>
<name>A0A109UYN7_9SACH</name>
<keyword evidence="1" id="KW-1133">Transmembrane helix</keyword>
<dbReference type="Proteomes" id="UP000243052">
    <property type="component" value="Chromosome iii"/>
</dbReference>
<keyword evidence="3" id="KW-1185">Reference proteome</keyword>
<feature type="transmembrane region" description="Helical" evidence="1">
    <location>
        <begin position="34"/>
        <end position="56"/>
    </location>
</feature>
<dbReference type="GO" id="GO:0000324">
    <property type="term" value="C:fungal-type vacuole"/>
    <property type="evidence" value="ECO:0007669"/>
    <property type="project" value="TreeGrafter"/>
</dbReference>
<accession>A0A109UYN7</accession>
<protein>
    <submittedName>
        <fullName evidence="2">HCL008Cp</fullName>
    </submittedName>
</protein>
<evidence type="ECO:0000256" key="1">
    <source>
        <dbReference type="SAM" id="Phobius"/>
    </source>
</evidence>
<dbReference type="RefSeq" id="XP_017987139.1">
    <property type="nucleotide sequence ID" value="XM_018130973.1"/>
</dbReference>
<gene>
    <name evidence="2" type="ORF">AW171_hschr32014</name>
</gene>
<organism evidence="2 3">
    <name type="scientific">Eremothecium sinecaudum</name>
    <dbReference type="NCBI Taxonomy" id="45286"/>
    <lineage>
        <taxon>Eukaryota</taxon>
        <taxon>Fungi</taxon>
        <taxon>Dikarya</taxon>
        <taxon>Ascomycota</taxon>
        <taxon>Saccharomycotina</taxon>
        <taxon>Saccharomycetes</taxon>
        <taxon>Saccharomycetales</taxon>
        <taxon>Saccharomycetaceae</taxon>
        <taxon>Eremothecium</taxon>
    </lineage>
</organism>
<dbReference type="PANTHER" id="PTHR36089:SF1">
    <property type="entry name" value="CHITIN SYNTHASE 3 COMPLEX PROTEIN CSI2-RELATED"/>
    <property type="match status" value="1"/>
</dbReference>
<proteinExistence type="predicted"/>
<keyword evidence="1" id="KW-0812">Transmembrane</keyword>
<evidence type="ECO:0000313" key="3">
    <source>
        <dbReference type="Proteomes" id="UP000243052"/>
    </source>
</evidence>